<dbReference type="PROSITE" id="PS50096">
    <property type="entry name" value="IQ"/>
    <property type="match status" value="1"/>
</dbReference>
<dbReference type="Gene3D" id="1.20.58.120">
    <property type="entry name" value="BAG domain"/>
    <property type="match status" value="1"/>
</dbReference>
<dbReference type="EMBL" id="BSYO01000015">
    <property type="protein sequence ID" value="GMH15762.1"/>
    <property type="molecule type" value="Genomic_DNA"/>
</dbReference>
<keyword evidence="1" id="KW-0143">Chaperone</keyword>
<proteinExistence type="predicted"/>
<dbReference type="GO" id="GO:0006457">
    <property type="term" value="P:protein folding"/>
    <property type="evidence" value="ECO:0007669"/>
    <property type="project" value="TreeGrafter"/>
</dbReference>
<protein>
    <recommendedName>
        <fullName evidence="3">BAG domain-containing protein</fullName>
    </recommendedName>
</protein>
<evidence type="ECO:0000256" key="1">
    <source>
        <dbReference type="ARBA" id="ARBA00023186"/>
    </source>
</evidence>
<organism evidence="4 5">
    <name type="scientific">Nepenthes gracilis</name>
    <name type="common">Slender pitcher plant</name>
    <dbReference type="NCBI Taxonomy" id="150966"/>
    <lineage>
        <taxon>Eukaryota</taxon>
        <taxon>Viridiplantae</taxon>
        <taxon>Streptophyta</taxon>
        <taxon>Embryophyta</taxon>
        <taxon>Tracheophyta</taxon>
        <taxon>Spermatophyta</taxon>
        <taxon>Magnoliopsida</taxon>
        <taxon>eudicotyledons</taxon>
        <taxon>Gunneridae</taxon>
        <taxon>Pentapetalae</taxon>
        <taxon>Caryophyllales</taxon>
        <taxon>Nepenthaceae</taxon>
        <taxon>Nepenthes</taxon>
    </lineage>
</organism>
<dbReference type="SUPFAM" id="SSF63491">
    <property type="entry name" value="BAG domain"/>
    <property type="match status" value="1"/>
</dbReference>
<dbReference type="CDD" id="cd23767">
    <property type="entry name" value="IQCD"/>
    <property type="match status" value="1"/>
</dbReference>
<evidence type="ECO:0000313" key="4">
    <source>
        <dbReference type="EMBL" id="GMH15762.1"/>
    </source>
</evidence>
<dbReference type="Proteomes" id="UP001279734">
    <property type="component" value="Unassembled WGS sequence"/>
</dbReference>
<dbReference type="GO" id="GO:0051087">
    <property type="term" value="F:protein-folding chaperone binding"/>
    <property type="evidence" value="ECO:0007669"/>
    <property type="project" value="InterPro"/>
</dbReference>
<accession>A0AAD3XSB1</accession>
<dbReference type="PROSITE" id="PS51035">
    <property type="entry name" value="BAG"/>
    <property type="match status" value="1"/>
</dbReference>
<feature type="region of interest" description="Disordered" evidence="2">
    <location>
        <begin position="31"/>
        <end position="50"/>
    </location>
</feature>
<dbReference type="InterPro" id="IPR040400">
    <property type="entry name" value="BAG5/6/7/8"/>
</dbReference>
<dbReference type="Pfam" id="PF02179">
    <property type="entry name" value="BAG"/>
    <property type="match status" value="1"/>
</dbReference>
<reference evidence="4" key="1">
    <citation type="submission" date="2023-05" db="EMBL/GenBank/DDBJ databases">
        <title>Nepenthes gracilis genome sequencing.</title>
        <authorList>
            <person name="Fukushima K."/>
        </authorList>
    </citation>
    <scope>NUCLEOTIDE SEQUENCE</scope>
    <source>
        <strain evidence="4">SING2019-196</strain>
    </source>
</reference>
<dbReference type="AlphaFoldDB" id="A0AAD3XSB1"/>
<dbReference type="InterPro" id="IPR036533">
    <property type="entry name" value="BAG_dom_sf"/>
</dbReference>
<gene>
    <name evidence="4" type="ORF">Nepgr_017603</name>
</gene>
<dbReference type="InterPro" id="IPR003103">
    <property type="entry name" value="BAG_domain"/>
</dbReference>
<dbReference type="PANTHER" id="PTHR33322:SF8">
    <property type="entry name" value="BAG FAMILY MOLECULAR CHAPERONE REGULATOR 5, MITOCHONDRIAL"/>
    <property type="match status" value="1"/>
</dbReference>
<name>A0AAD3XSB1_NEPGR</name>
<comment type="caution">
    <text evidence="4">The sequence shown here is derived from an EMBL/GenBank/DDBJ whole genome shotgun (WGS) entry which is preliminary data.</text>
</comment>
<evidence type="ECO:0000313" key="5">
    <source>
        <dbReference type="Proteomes" id="UP001279734"/>
    </source>
</evidence>
<sequence>MKAARRIRFFSSSSSASSSSFSTSTITISHTFQNDSSTPHHTKQIPIDSPKSPTKISVHLPPDFFSAAAKIQATYRAYAVRRLVKKISAVKSETDRLERLIQRQETVDMLRSDERERIRINELLMRQLLELDSVPGFDATVRDLRRRTSRRIVGLQEVVDGICDERMDGWDQMWSNWDEAIADMEEEVCRSRGGHELERFCAEKLGFRCLQRYRRKKSPPLFPSRRRRKKVYYNAAQLQLESKEEAAPEPCQGLKSLLRLNDQSFGYDEKFYAQVQSHKLCVGVEAMVAAVVIVVHIDEHLFFCICGYAVNMAGYDPVSGLVREGAFQKEE</sequence>
<dbReference type="GO" id="GO:0009506">
    <property type="term" value="C:plasmodesma"/>
    <property type="evidence" value="ECO:0007669"/>
    <property type="project" value="TreeGrafter"/>
</dbReference>
<dbReference type="PANTHER" id="PTHR33322">
    <property type="entry name" value="BAG DOMAIN CONTAINING PROTEIN, EXPRESSED"/>
    <property type="match status" value="1"/>
</dbReference>
<keyword evidence="5" id="KW-1185">Reference proteome</keyword>
<dbReference type="SMART" id="SM00264">
    <property type="entry name" value="BAG"/>
    <property type="match status" value="1"/>
</dbReference>
<feature type="domain" description="BAG" evidence="3">
    <location>
        <begin position="86"/>
        <end position="163"/>
    </location>
</feature>
<evidence type="ECO:0000259" key="3">
    <source>
        <dbReference type="PROSITE" id="PS51035"/>
    </source>
</evidence>
<evidence type="ECO:0000256" key="2">
    <source>
        <dbReference type="SAM" id="MobiDB-lite"/>
    </source>
</evidence>